<accession>A0ABQ4Z9P0</accession>
<feature type="domain" description="Retrotransposon gag" evidence="1">
    <location>
        <begin position="43"/>
        <end position="93"/>
    </location>
</feature>
<protein>
    <recommendedName>
        <fullName evidence="1">Retrotransposon gag domain-containing protein</fullName>
    </recommendedName>
</protein>
<sequence>MGDENPIRTLGDYSKPSHEGYRNTIELPAGNDVVPLRSDTIWTAKLRNDILMFQQHHGESLSEAWTRFKDLLQKVPHHGIDLWLQVQIFYNHVNPVTRRTIDQSAGGKLPDLNPKESWAILEDLALYDNETWNDPRDFTKPVKAITLPQDVPSTSDRCLIKLENQVQRLMEAHLAPTQPTQVNKITTPCEICSGPQDTQNCMENPEQAFVEYTSSRTDEAGVLKAITDRIAGTLPSDMDKNLKLGTHPVSSARSYPKMNPQCSTQIHSLINAMTIHPKKPEESYVNELVVKQENPGDTNSNPHPQPDPLAFIATEQEDDGEVMFIEIIRDDDEPQNKDPNKGEWATMEEPVVEYFDTFPTRNELTYHRFLMSGSIPSIFLRNPIITEGCPYNLKIPCNIRHVHIEKAYIDLNSPLNIMTRIMYNWIMRRKLNPRENANGGISNFTGRIKGMHVFVGNFTYVVDFLIVEDISSIIDPRTDKVAYKMPHKIEQYDSLSDLEKEHIKSVYLRNEEDKRRGVELYLMRRSLEVLRKFHWMILGGRFNQLSHVSSPLLSKPGEY</sequence>
<dbReference type="InterPro" id="IPR005162">
    <property type="entry name" value="Retrotrans_gag_dom"/>
</dbReference>
<reference evidence="2" key="2">
    <citation type="submission" date="2022-01" db="EMBL/GenBank/DDBJ databases">
        <authorList>
            <person name="Yamashiro T."/>
            <person name="Shiraishi A."/>
            <person name="Satake H."/>
            <person name="Nakayama K."/>
        </authorList>
    </citation>
    <scope>NUCLEOTIDE SEQUENCE</scope>
</reference>
<evidence type="ECO:0000313" key="3">
    <source>
        <dbReference type="Proteomes" id="UP001151760"/>
    </source>
</evidence>
<proteinExistence type="predicted"/>
<gene>
    <name evidence="2" type="ORF">Tco_0752321</name>
</gene>
<name>A0ABQ4Z9P0_9ASTR</name>
<evidence type="ECO:0000313" key="2">
    <source>
        <dbReference type="EMBL" id="GJS85780.1"/>
    </source>
</evidence>
<reference evidence="2" key="1">
    <citation type="journal article" date="2022" name="Int. J. Mol. Sci.">
        <title>Draft Genome of Tanacetum Coccineum: Genomic Comparison of Closely Related Tanacetum-Family Plants.</title>
        <authorList>
            <person name="Yamashiro T."/>
            <person name="Shiraishi A."/>
            <person name="Nakayama K."/>
            <person name="Satake H."/>
        </authorList>
    </citation>
    <scope>NUCLEOTIDE SEQUENCE</scope>
</reference>
<dbReference type="Proteomes" id="UP001151760">
    <property type="component" value="Unassembled WGS sequence"/>
</dbReference>
<keyword evidence="3" id="KW-1185">Reference proteome</keyword>
<dbReference type="PANTHER" id="PTHR33223:SF11">
    <property type="entry name" value="ELEMENT PROTEIN, PUTATIVE-RELATED"/>
    <property type="match status" value="1"/>
</dbReference>
<comment type="caution">
    <text evidence="2">The sequence shown here is derived from an EMBL/GenBank/DDBJ whole genome shotgun (WGS) entry which is preliminary data.</text>
</comment>
<dbReference type="PANTHER" id="PTHR33223">
    <property type="entry name" value="CCHC-TYPE DOMAIN-CONTAINING PROTEIN"/>
    <property type="match status" value="1"/>
</dbReference>
<dbReference type="Pfam" id="PF03732">
    <property type="entry name" value="Retrotrans_gag"/>
    <property type="match status" value="1"/>
</dbReference>
<dbReference type="EMBL" id="BQNB010011076">
    <property type="protein sequence ID" value="GJS85780.1"/>
    <property type="molecule type" value="Genomic_DNA"/>
</dbReference>
<evidence type="ECO:0000259" key="1">
    <source>
        <dbReference type="Pfam" id="PF03732"/>
    </source>
</evidence>
<organism evidence="2 3">
    <name type="scientific">Tanacetum coccineum</name>
    <dbReference type="NCBI Taxonomy" id="301880"/>
    <lineage>
        <taxon>Eukaryota</taxon>
        <taxon>Viridiplantae</taxon>
        <taxon>Streptophyta</taxon>
        <taxon>Embryophyta</taxon>
        <taxon>Tracheophyta</taxon>
        <taxon>Spermatophyta</taxon>
        <taxon>Magnoliopsida</taxon>
        <taxon>eudicotyledons</taxon>
        <taxon>Gunneridae</taxon>
        <taxon>Pentapetalae</taxon>
        <taxon>asterids</taxon>
        <taxon>campanulids</taxon>
        <taxon>Asterales</taxon>
        <taxon>Asteraceae</taxon>
        <taxon>Asteroideae</taxon>
        <taxon>Anthemideae</taxon>
        <taxon>Anthemidinae</taxon>
        <taxon>Tanacetum</taxon>
    </lineage>
</organism>